<organism evidence="1 2">
    <name type="scientific">Allofrancisella frigidaquae</name>
    <dbReference type="NCBI Taxonomy" id="1085644"/>
    <lineage>
        <taxon>Bacteria</taxon>
        <taxon>Pseudomonadati</taxon>
        <taxon>Pseudomonadota</taxon>
        <taxon>Gammaproteobacteria</taxon>
        <taxon>Thiotrichales</taxon>
        <taxon>Francisellaceae</taxon>
        <taxon>Allofrancisella</taxon>
    </lineage>
</organism>
<dbReference type="Gene3D" id="1.25.40.20">
    <property type="entry name" value="Ankyrin repeat-containing domain"/>
    <property type="match status" value="1"/>
</dbReference>
<sequence length="856" mass="96712">MSINNSDMVVHIIYGYHESTMNLPNLSPDGYVQSQIETIKSYANSLVQHKVGQRHLVVCPEYFLTYKDNNHSGSTKEEYKKYLIGLSNIPSYVILVPGTCVRKKTVNSAYDDLLDLHTSLVQKKDKDKDETISQQIQDVEKELYHHKPRLVNKYPQLNSLANYRYQVYKNAFDDKKSSLQNTYVVNSVSNSDTTNFIKNEYSKFDVNNIKKMSFVFNTLNVIYNKKNIYKYNKRSFWNEKKSQVDSIYMPLNLNYGHTLTLDNQINFSFEICFDHRLKIRYNDIKNNQAKPSDYHIVLSDTVSNHLDTYLAPYLVHSSTESRSSGLFVWDGGSYVKHPLCSYASILNSVTNVKYRVNIHYSYSYTDKQKLNNNFNLLFSALNNNDVKNITDYIRQTLSLNLSHWETEKVLAAKDRNGTPGLLLVLENGHAAAVKAYIGGIRNTPMIDKDMLLAAKDRDGTPGLLLAMENGHTAAVQAYIDSIRNIPMIDKDMLLAAKNRDGTPGLYMALQEGHTETVKAYIEGIRNIPMIDKDMLLAAKDRDGTPGLYVALEGGHAEAVKVYIEGIKNMSINDKDMILAAKDRDGTPGLFIALQEGYTKVVEVYIDGIRNIPMIDKDMLLAAEAIDSTHSTPGLFMALQEGHAETVKAYIDGIRNIPMIDKDMLLAAKRNDGIPGLNLALQKGHAETIKAYIEGIDNTPMVNKNLLLAAKRNDGIPGLVMALEKGHVEAVKVYIKGVENATGVNKEVLLVPKDSNGTPWLYLALQKGSRMEAVAQYLQIEDTDQNIAYSILSSIKGSRKDLKNKLLDWSRNYNSNHIKLKKDYQLLISLLSSNRSNFFKVEVSDSLKELNRVSHWK</sequence>
<dbReference type="KEGG" id="afri:E3E15_07075"/>
<dbReference type="AlphaFoldDB" id="A0A6M3HV96"/>
<reference evidence="1 2" key="1">
    <citation type="submission" date="2019-03" db="EMBL/GenBank/DDBJ databases">
        <title>Complete Genome Sequence of Allofrancisella frigidaquae Strain SYSU 10HL1970 Isolated from Water-Cooling Systems in China.</title>
        <authorList>
            <person name="Ohrman C."/>
            <person name="Uneklint I."/>
            <person name="Sjodin A."/>
        </authorList>
    </citation>
    <scope>NUCLEOTIDE SEQUENCE [LARGE SCALE GENOMIC DNA]</scope>
    <source>
        <strain evidence="1 2">SYSU 10HL1970</strain>
    </source>
</reference>
<name>A0A6M3HV96_9GAMM</name>
<proteinExistence type="predicted"/>
<dbReference type="RefSeq" id="WP_172107103.1">
    <property type="nucleotide sequence ID" value="NZ_CP038017.1"/>
</dbReference>
<gene>
    <name evidence="1" type="ORF">E3E15_07075</name>
</gene>
<protein>
    <submittedName>
        <fullName evidence="1">Ankyrin repeat domain-containing protein</fullName>
    </submittedName>
</protein>
<keyword evidence="2" id="KW-1185">Reference proteome</keyword>
<accession>A0A6M3HV96</accession>
<dbReference type="SUPFAM" id="SSF48403">
    <property type="entry name" value="Ankyrin repeat"/>
    <property type="match status" value="1"/>
</dbReference>
<evidence type="ECO:0000313" key="1">
    <source>
        <dbReference type="EMBL" id="QIV95118.1"/>
    </source>
</evidence>
<evidence type="ECO:0000313" key="2">
    <source>
        <dbReference type="Proteomes" id="UP000503320"/>
    </source>
</evidence>
<dbReference type="PANTHER" id="PTHR24198">
    <property type="entry name" value="ANKYRIN REPEAT AND PROTEIN KINASE DOMAIN-CONTAINING PROTEIN"/>
    <property type="match status" value="1"/>
</dbReference>
<dbReference type="EMBL" id="CP038017">
    <property type="protein sequence ID" value="QIV95118.1"/>
    <property type="molecule type" value="Genomic_DNA"/>
</dbReference>
<dbReference type="Proteomes" id="UP000503320">
    <property type="component" value="Chromosome"/>
</dbReference>
<dbReference type="PANTHER" id="PTHR24198:SF165">
    <property type="entry name" value="ANKYRIN REPEAT-CONTAINING PROTEIN-RELATED"/>
    <property type="match status" value="1"/>
</dbReference>
<dbReference type="InterPro" id="IPR036770">
    <property type="entry name" value="Ankyrin_rpt-contain_sf"/>
</dbReference>